<accession>A0A8H6Z3V0</accession>
<protein>
    <submittedName>
        <fullName evidence="4">NAD(P)-binding protein</fullName>
    </submittedName>
</protein>
<dbReference type="Proteomes" id="UP000623467">
    <property type="component" value="Unassembled WGS sequence"/>
</dbReference>
<dbReference type="OrthoDB" id="2735536at2759"/>
<reference evidence="4" key="1">
    <citation type="submission" date="2020-05" db="EMBL/GenBank/DDBJ databases">
        <title>Mycena genomes resolve the evolution of fungal bioluminescence.</title>
        <authorList>
            <person name="Tsai I.J."/>
        </authorList>
    </citation>
    <scope>NUCLEOTIDE SEQUENCE</scope>
    <source>
        <strain evidence="4">160909Yilan</strain>
    </source>
</reference>
<evidence type="ECO:0000313" key="5">
    <source>
        <dbReference type="Proteomes" id="UP000623467"/>
    </source>
</evidence>
<dbReference type="InterPro" id="IPR036291">
    <property type="entry name" value="NAD(P)-bd_dom_sf"/>
</dbReference>
<keyword evidence="1" id="KW-0560">Oxidoreductase</keyword>
<evidence type="ECO:0000256" key="1">
    <source>
        <dbReference type="ARBA" id="ARBA00023002"/>
    </source>
</evidence>
<proteinExistence type="inferred from homology"/>
<evidence type="ECO:0000259" key="3">
    <source>
        <dbReference type="Pfam" id="PF01370"/>
    </source>
</evidence>
<dbReference type="AlphaFoldDB" id="A0A8H6Z3V0"/>
<comment type="caution">
    <text evidence="4">The sequence shown here is derived from an EMBL/GenBank/DDBJ whole genome shotgun (WGS) entry which is preliminary data.</text>
</comment>
<dbReference type="PANTHER" id="PTHR10366:SF562">
    <property type="entry name" value="ALDEHYDE REDUCTASE II (AFU_ORTHOLOGUE AFUA_1G11360)"/>
    <property type="match status" value="1"/>
</dbReference>
<dbReference type="GO" id="GO:0016616">
    <property type="term" value="F:oxidoreductase activity, acting on the CH-OH group of donors, NAD or NADP as acceptor"/>
    <property type="evidence" value="ECO:0007669"/>
    <property type="project" value="TreeGrafter"/>
</dbReference>
<keyword evidence="5" id="KW-1185">Reference proteome</keyword>
<dbReference type="SUPFAM" id="SSF51735">
    <property type="entry name" value="NAD(P)-binding Rossmann-fold domains"/>
    <property type="match status" value="1"/>
</dbReference>
<dbReference type="EMBL" id="JACAZH010000004">
    <property type="protein sequence ID" value="KAF7370337.1"/>
    <property type="molecule type" value="Genomic_DNA"/>
</dbReference>
<dbReference type="InterPro" id="IPR001509">
    <property type="entry name" value="Epimerase_deHydtase"/>
</dbReference>
<name>A0A8H6Z3V0_9AGAR</name>
<dbReference type="InterPro" id="IPR050425">
    <property type="entry name" value="NAD(P)_dehydrat-like"/>
</dbReference>
<feature type="domain" description="NAD-dependent epimerase/dehydratase" evidence="3">
    <location>
        <begin position="12"/>
        <end position="268"/>
    </location>
</feature>
<sequence>MSFDRIPKGSLILVTGATGLIGSAVTDAALRHGFKVRGVTRSISKASAFVKSLEDKYGKGAIELVEVKDLTVPDAFDGILDGVAGVLHLATDGSMSPSYEVVVGSVVQATVGLMKAAAKAPSVKSFILTSSRIAVFAPDYDQPDISPKLDQWADHLVTAAKQTPDDHPMKSVLVYAASKVEGEHAAFDFYNSARPSYAFNTVLPDLVFGPVFNPTPGTYSTHTLLNNLFLSEPEPFILNFVKPASLAVDVRDVASIHLAALLSTSMQEKRIWAAAHRFEINDILAIWREEFPERKFVEDFKLPSQPKITLDLAESKELLRAFEGRSWFPFKESVIANVQGGPLGGAAKVLHRVGCLDAIR</sequence>
<comment type="similarity">
    <text evidence="2">Belongs to the NAD(P)-dependent epimerase/dehydratase family. Dihydroflavonol-4-reductase subfamily.</text>
</comment>
<dbReference type="Gene3D" id="3.40.50.720">
    <property type="entry name" value="NAD(P)-binding Rossmann-like Domain"/>
    <property type="match status" value="1"/>
</dbReference>
<organism evidence="4 5">
    <name type="scientific">Mycena sanguinolenta</name>
    <dbReference type="NCBI Taxonomy" id="230812"/>
    <lineage>
        <taxon>Eukaryota</taxon>
        <taxon>Fungi</taxon>
        <taxon>Dikarya</taxon>
        <taxon>Basidiomycota</taxon>
        <taxon>Agaricomycotina</taxon>
        <taxon>Agaricomycetes</taxon>
        <taxon>Agaricomycetidae</taxon>
        <taxon>Agaricales</taxon>
        <taxon>Marasmiineae</taxon>
        <taxon>Mycenaceae</taxon>
        <taxon>Mycena</taxon>
    </lineage>
</organism>
<evidence type="ECO:0000313" key="4">
    <source>
        <dbReference type="EMBL" id="KAF7370337.1"/>
    </source>
</evidence>
<evidence type="ECO:0000256" key="2">
    <source>
        <dbReference type="ARBA" id="ARBA00023445"/>
    </source>
</evidence>
<dbReference type="PANTHER" id="PTHR10366">
    <property type="entry name" value="NAD DEPENDENT EPIMERASE/DEHYDRATASE"/>
    <property type="match status" value="1"/>
</dbReference>
<gene>
    <name evidence="4" type="ORF">MSAN_00665100</name>
</gene>
<dbReference type="Pfam" id="PF01370">
    <property type="entry name" value="Epimerase"/>
    <property type="match status" value="1"/>
</dbReference>